<keyword evidence="6" id="KW-1185">Reference proteome</keyword>
<dbReference type="EMBL" id="JAFBMS010000002">
    <property type="protein sequence ID" value="KAG9354905.1"/>
    <property type="molecule type" value="Genomic_DNA"/>
</dbReference>
<dbReference type="GO" id="GO:0006665">
    <property type="term" value="P:sphingolipid metabolic process"/>
    <property type="evidence" value="ECO:0007669"/>
    <property type="project" value="InterPro"/>
</dbReference>
<comment type="caution">
    <text evidence="5">The sequence shown here is derived from an EMBL/GenBank/DDBJ whole genome shotgun (WGS) entry which is preliminary data.</text>
</comment>
<keyword evidence="3" id="KW-0732">Signal</keyword>
<proteinExistence type="predicted"/>
<feature type="signal peptide" evidence="3">
    <location>
        <begin position="1"/>
        <end position="20"/>
    </location>
</feature>
<dbReference type="Pfam" id="PF03489">
    <property type="entry name" value="SapB_2"/>
    <property type="match status" value="2"/>
</dbReference>
<dbReference type="InterPro" id="IPR051428">
    <property type="entry name" value="Sphingo_Act-Surfact_Prot"/>
</dbReference>
<dbReference type="PANTHER" id="PTHR11480">
    <property type="entry name" value="SAPOSIN-RELATED"/>
    <property type="match status" value="1"/>
</dbReference>
<dbReference type="GO" id="GO:0016020">
    <property type="term" value="C:membrane"/>
    <property type="evidence" value="ECO:0007669"/>
    <property type="project" value="GOC"/>
</dbReference>
<keyword evidence="2" id="KW-0325">Glycoprotein</keyword>
<dbReference type="Proteomes" id="UP000824540">
    <property type="component" value="Unassembled WGS sequence"/>
</dbReference>
<dbReference type="InterPro" id="IPR008138">
    <property type="entry name" value="SapB_2"/>
</dbReference>
<organism evidence="5 6">
    <name type="scientific">Albula glossodonta</name>
    <name type="common">roundjaw bonefish</name>
    <dbReference type="NCBI Taxonomy" id="121402"/>
    <lineage>
        <taxon>Eukaryota</taxon>
        <taxon>Metazoa</taxon>
        <taxon>Chordata</taxon>
        <taxon>Craniata</taxon>
        <taxon>Vertebrata</taxon>
        <taxon>Euteleostomi</taxon>
        <taxon>Actinopterygii</taxon>
        <taxon>Neopterygii</taxon>
        <taxon>Teleostei</taxon>
        <taxon>Albuliformes</taxon>
        <taxon>Albulidae</taxon>
        <taxon>Albula</taxon>
    </lineage>
</organism>
<feature type="domain" description="Saposin B-type" evidence="4">
    <location>
        <begin position="138"/>
        <end position="207"/>
    </location>
</feature>
<dbReference type="SMART" id="SM00741">
    <property type="entry name" value="SapB"/>
    <property type="match status" value="2"/>
</dbReference>
<dbReference type="Gene3D" id="1.10.225.10">
    <property type="entry name" value="Saposin-like"/>
    <property type="match status" value="2"/>
</dbReference>
<evidence type="ECO:0000313" key="6">
    <source>
        <dbReference type="Proteomes" id="UP000824540"/>
    </source>
</evidence>
<gene>
    <name evidence="5" type="ORF">JZ751_001618</name>
</gene>
<name>A0A8T2PU74_9TELE</name>
<dbReference type="Pfam" id="PF05184">
    <property type="entry name" value="SapB_1"/>
    <property type="match status" value="1"/>
</dbReference>
<evidence type="ECO:0000256" key="1">
    <source>
        <dbReference type="ARBA" id="ARBA00023157"/>
    </source>
</evidence>
<dbReference type="GO" id="GO:0005764">
    <property type="term" value="C:lysosome"/>
    <property type="evidence" value="ECO:0007669"/>
    <property type="project" value="InterPro"/>
</dbReference>
<evidence type="ECO:0000313" key="5">
    <source>
        <dbReference type="EMBL" id="KAG9354905.1"/>
    </source>
</evidence>
<dbReference type="PROSITE" id="PS50015">
    <property type="entry name" value="SAP_B"/>
    <property type="match status" value="2"/>
</dbReference>
<dbReference type="InterPro" id="IPR007856">
    <property type="entry name" value="SapB_1"/>
</dbReference>
<dbReference type="InterPro" id="IPR008373">
    <property type="entry name" value="Saposin"/>
</dbReference>
<keyword evidence="1" id="KW-1015">Disulfide bond</keyword>
<dbReference type="PRINTS" id="PR01797">
    <property type="entry name" value="SAPOSIN"/>
</dbReference>
<evidence type="ECO:0000256" key="3">
    <source>
        <dbReference type="SAM" id="SignalP"/>
    </source>
</evidence>
<dbReference type="InterPro" id="IPR011001">
    <property type="entry name" value="Saposin-like"/>
</dbReference>
<feature type="chain" id="PRO_5035911193" description="Saposin B-type domain-containing protein" evidence="3">
    <location>
        <begin position="21"/>
        <end position="282"/>
    </location>
</feature>
<evidence type="ECO:0000256" key="2">
    <source>
        <dbReference type="ARBA" id="ARBA00023180"/>
    </source>
</evidence>
<reference evidence="5" key="1">
    <citation type="thesis" date="2021" institute="BYU ScholarsArchive" country="Provo, UT, USA">
        <title>Applications of and Algorithms for Genome Assembly and Genomic Analyses with an Emphasis on Marine Teleosts.</title>
        <authorList>
            <person name="Pickett B.D."/>
        </authorList>
    </citation>
    <scope>NUCLEOTIDE SEQUENCE</scope>
    <source>
        <strain evidence="5">HI-2016</strain>
    </source>
</reference>
<protein>
    <recommendedName>
        <fullName evidence="4">Saposin B-type domain-containing protein</fullName>
    </recommendedName>
</protein>
<evidence type="ECO:0000259" key="4">
    <source>
        <dbReference type="PROSITE" id="PS50015"/>
    </source>
</evidence>
<dbReference type="AlphaFoldDB" id="A0A8T2PU74"/>
<dbReference type="InterPro" id="IPR008139">
    <property type="entry name" value="SaposinB_dom"/>
</dbReference>
<accession>A0A8T2PU74</accession>
<dbReference type="PANTHER" id="PTHR11480:SF99">
    <property type="entry name" value="SURFACTANT PROTEIN BB"/>
    <property type="match status" value="1"/>
</dbReference>
<sequence>MAALQFMLVVFLASGSAVLARVVMEPTLAKSDGPEVPVTQDTCKDCTQILELFKDMISNSDTQEAIENSLDDLCKRLPGGQAQSSCMTQVKQYLPMVIHFLTGFIKPGEVCMVLGLCGTQSEGKEQELLTNHIASVAMSSLVPVRGTSPEDAVVKLLDEVCTILPASFKDQCEDFINKYGKELIEFLLSSAAPHTICTLIHLCLVQELPFVETPPLSECDSCQTLAALSRVQLGSNITEQRTSSFLGSVCQMNPHAIPQVCSAPTPFTPTVPVLGPLFICQQ</sequence>
<dbReference type="SUPFAM" id="SSF47862">
    <property type="entry name" value="Saposin"/>
    <property type="match status" value="2"/>
</dbReference>
<feature type="domain" description="Saposin B-type" evidence="4">
    <location>
        <begin position="39"/>
        <end position="121"/>
    </location>
</feature>
<dbReference type="OrthoDB" id="8889685at2759"/>